<dbReference type="PANTHER" id="PTHR30383">
    <property type="entry name" value="THIOESTERASE 1/PROTEASE 1/LYSOPHOSPHOLIPASE L1"/>
    <property type="match status" value="1"/>
</dbReference>
<dbReference type="Gene3D" id="2.60.120.1360">
    <property type="match status" value="1"/>
</dbReference>
<dbReference type="InterPro" id="IPR013830">
    <property type="entry name" value="SGNH_hydro"/>
</dbReference>
<name>A0A0T9PMU5_9GAMM</name>
<accession>A0A0T9PMU5</accession>
<dbReference type="Gene3D" id="3.40.50.1110">
    <property type="entry name" value="SGNH hydrolase"/>
    <property type="match status" value="1"/>
</dbReference>
<feature type="domain" description="SGNH hydrolase-type esterase" evidence="1">
    <location>
        <begin position="208"/>
        <end position="381"/>
    </location>
</feature>
<dbReference type="STRING" id="1288385.ERS137968_03140"/>
<evidence type="ECO:0000313" key="3">
    <source>
        <dbReference type="EMBL" id="CNH73476.1"/>
    </source>
</evidence>
<reference evidence="3" key="1">
    <citation type="submission" date="2015-03" db="EMBL/GenBank/DDBJ databases">
        <authorList>
            <person name="Murphy D."/>
        </authorList>
    </citation>
    <scope>NUCLEOTIDE SEQUENCE [LARGE SCALE GENOMIC DNA]</scope>
    <source>
        <strain evidence="3">A125KOH2</strain>
    </source>
</reference>
<feature type="domain" description="Peptidoglycan O-acetylesterase N-terminal" evidence="2">
    <location>
        <begin position="97"/>
        <end position="195"/>
    </location>
</feature>
<proteinExistence type="predicted"/>
<dbReference type="GO" id="GO:0016788">
    <property type="term" value="F:hydrolase activity, acting on ester bonds"/>
    <property type="evidence" value="ECO:0007669"/>
    <property type="project" value="UniProtKB-ARBA"/>
</dbReference>
<dbReference type="PANTHER" id="PTHR30383:SF29">
    <property type="entry name" value="SGNH HYDROLASE-TYPE ESTERASE DOMAIN-CONTAINING PROTEIN"/>
    <property type="match status" value="1"/>
</dbReference>
<gene>
    <name evidence="3" type="ORF">ERS008529_01990</name>
    <name evidence="4" type="ORF">ERS137968_03140</name>
</gene>
<dbReference type="EMBL" id="CWJL01000017">
    <property type="protein sequence ID" value="CRY68042.1"/>
    <property type="molecule type" value="Genomic_DNA"/>
</dbReference>
<dbReference type="InterPro" id="IPR036514">
    <property type="entry name" value="SGNH_hydro_sf"/>
</dbReference>
<dbReference type="Proteomes" id="UP000045840">
    <property type="component" value="Unassembled WGS sequence"/>
</dbReference>
<evidence type="ECO:0000259" key="1">
    <source>
        <dbReference type="Pfam" id="PF13472"/>
    </source>
</evidence>
<evidence type="ECO:0000313" key="5">
    <source>
        <dbReference type="Proteomes" id="UP000044625"/>
    </source>
</evidence>
<evidence type="ECO:0000313" key="6">
    <source>
        <dbReference type="Proteomes" id="UP000045840"/>
    </source>
</evidence>
<reference evidence="4 5" key="2">
    <citation type="submission" date="2015-03" db="EMBL/GenBank/DDBJ databases">
        <authorList>
            <consortium name="Pathogen Informatics"/>
            <person name="Murphy D."/>
        </authorList>
    </citation>
    <scope>NUCLEOTIDE SEQUENCE [LARGE SCALE GENOMIC DNA]</scope>
    <source>
        <strain evidence="5">type strain: CIP110230</strain>
        <strain evidence="4">Type strain: CIP110230</strain>
    </source>
</reference>
<protein>
    <submittedName>
        <fullName evidence="3">GDSL-like Lipase/Acylhydrolase</fullName>
    </submittedName>
</protein>
<dbReference type="EMBL" id="CQAZ01000015">
    <property type="protein sequence ID" value="CNH73476.1"/>
    <property type="molecule type" value="Genomic_DNA"/>
</dbReference>
<dbReference type="OrthoDB" id="7985403at2"/>
<dbReference type="InterPro" id="IPR055041">
    <property type="entry name" value="Ape1_N"/>
</dbReference>
<dbReference type="RefSeq" id="WP_072086272.1">
    <property type="nucleotide sequence ID" value="NZ_CAWMMU010000017.1"/>
</dbReference>
<organism evidence="3 6">
    <name type="scientific">Yersinia pekkanenii</name>
    <dbReference type="NCBI Taxonomy" id="1288385"/>
    <lineage>
        <taxon>Bacteria</taxon>
        <taxon>Pseudomonadati</taxon>
        <taxon>Pseudomonadota</taxon>
        <taxon>Gammaproteobacteria</taxon>
        <taxon>Enterobacterales</taxon>
        <taxon>Yersiniaceae</taxon>
        <taxon>Yersinia</taxon>
    </lineage>
</organism>
<dbReference type="SUPFAM" id="SSF52266">
    <property type="entry name" value="SGNH hydrolase"/>
    <property type="match status" value="1"/>
</dbReference>
<dbReference type="AlphaFoldDB" id="A0A0T9PMU5"/>
<dbReference type="PROSITE" id="PS51257">
    <property type="entry name" value="PROKAR_LIPOPROTEIN"/>
    <property type="match status" value="1"/>
</dbReference>
<sequence length="397" mass="43168">MKDKLLICSGIVALIALSLILTSCTEKTKAVPKQVTAPQHAGVLTDYGVPQIKKLADKLRHSDTELTHIMVIGDSHTAADFLSGQLRKQLQSQFGNGGIGFISPLAVPGNRYSNVKFSKAGGWQLENSRREKNPGFTLGGNIAVPLSGKSEVRISAVDGEPELRAQALYRSRGETTLNVQAQSHSLADSGWQWAMSAPVIVPASFAVSMTDGGDAQLGGFWLTNLQPHGVIVSALGINGAQVSMLDKWEANWPGVLKKLEPDLIILAYGTNEAFNTDLPLNHYQQMLTRQIKKIRQSVPDATILLVGPGSSIMNKKGVGCRQRQPELLKPIIAVQKQVAQVENVLFWDWFAFMGGDCSIERWAVEGKARPDLIHLSAEGYQDSAAALWQDLAERLNL</sequence>
<dbReference type="Proteomes" id="UP000044625">
    <property type="component" value="Unassembled WGS sequence"/>
</dbReference>
<evidence type="ECO:0000259" key="2">
    <source>
        <dbReference type="Pfam" id="PF22753"/>
    </source>
</evidence>
<keyword evidence="5" id="KW-1185">Reference proteome</keyword>
<dbReference type="CDD" id="cd01825">
    <property type="entry name" value="SGNH_hydrolase_peri1"/>
    <property type="match status" value="1"/>
</dbReference>
<evidence type="ECO:0000313" key="4">
    <source>
        <dbReference type="EMBL" id="CRY68042.1"/>
    </source>
</evidence>
<keyword evidence="3" id="KW-0378">Hydrolase</keyword>
<reference evidence="6" key="3">
    <citation type="submission" date="2015-03" db="EMBL/GenBank/DDBJ databases">
        <authorList>
            <consortium name="Pathogen Informatics"/>
        </authorList>
    </citation>
    <scope>NUCLEOTIDE SEQUENCE [LARGE SCALE GENOMIC DNA]</scope>
    <source>
        <strain evidence="6">A125KOH2</strain>
    </source>
</reference>
<dbReference type="Pfam" id="PF13472">
    <property type="entry name" value="Lipase_GDSL_2"/>
    <property type="match status" value="1"/>
</dbReference>
<dbReference type="InterPro" id="IPR051532">
    <property type="entry name" value="Ester_Hydrolysis_Enzymes"/>
</dbReference>
<dbReference type="Pfam" id="PF22753">
    <property type="entry name" value="Ape1_N"/>
    <property type="match status" value="1"/>
</dbReference>